<keyword evidence="1" id="KW-1133">Transmembrane helix</keyword>
<accession>A0A8J6PDB5</accession>
<keyword evidence="1" id="KW-0472">Membrane</keyword>
<dbReference type="EMBL" id="JACRTL010000001">
    <property type="protein sequence ID" value="MBC8610082.1"/>
    <property type="molecule type" value="Genomic_DNA"/>
</dbReference>
<gene>
    <name evidence="2" type="ORF">H8702_02955</name>
</gene>
<dbReference type="RefSeq" id="WP_093988499.1">
    <property type="nucleotide sequence ID" value="NZ_FYDD01000003.1"/>
</dbReference>
<keyword evidence="1" id="KW-0812">Transmembrane</keyword>
<proteinExistence type="predicted"/>
<evidence type="ECO:0000313" key="2">
    <source>
        <dbReference type="EMBL" id="MBC8610082.1"/>
    </source>
</evidence>
<name>A0A8J6PDB5_9FIRM</name>
<feature type="transmembrane region" description="Helical" evidence="1">
    <location>
        <begin position="65"/>
        <end position="84"/>
    </location>
</feature>
<dbReference type="Proteomes" id="UP000632659">
    <property type="component" value="Unassembled WGS sequence"/>
</dbReference>
<reference evidence="2" key="1">
    <citation type="submission" date="2020-08" db="EMBL/GenBank/DDBJ databases">
        <title>Genome public.</title>
        <authorList>
            <person name="Liu C."/>
            <person name="Sun Q."/>
        </authorList>
    </citation>
    <scope>NUCLEOTIDE SEQUENCE</scope>
    <source>
        <strain evidence="2">NSJ-15</strain>
    </source>
</reference>
<evidence type="ECO:0000313" key="3">
    <source>
        <dbReference type="Proteomes" id="UP000632659"/>
    </source>
</evidence>
<feature type="transmembrane region" description="Helical" evidence="1">
    <location>
        <begin position="104"/>
        <end position="125"/>
    </location>
</feature>
<comment type="caution">
    <text evidence="2">The sequence shown here is derived from an EMBL/GenBank/DDBJ whole genome shotgun (WGS) entry which is preliminary data.</text>
</comment>
<dbReference type="AlphaFoldDB" id="A0A8J6PDB5"/>
<keyword evidence="3" id="KW-1185">Reference proteome</keyword>
<sequence>MKIQERIIVTTSLLIVCGSMFFSWFGGSRGVQELSGTIVLLHPVTISCILAILIGVWAGGPKYSFLLTNLGFLGIIMMEVFYFLDWHIGTISGRFSITESFQMAYPEFYVGLTLTTAAYFCNLMIQKPRSASFLFRLDRV</sequence>
<protein>
    <submittedName>
        <fullName evidence="2">Uncharacterized protein</fullName>
    </submittedName>
</protein>
<evidence type="ECO:0000256" key="1">
    <source>
        <dbReference type="SAM" id="Phobius"/>
    </source>
</evidence>
<feature type="transmembrane region" description="Helical" evidence="1">
    <location>
        <begin position="38"/>
        <end position="58"/>
    </location>
</feature>
<dbReference type="OrthoDB" id="1644644at2"/>
<feature type="transmembrane region" description="Helical" evidence="1">
    <location>
        <begin position="7"/>
        <end position="26"/>
    </location>
</feature>
<organism evidence="2 3">
    <name type="scientific">Massiliimalia timonensis</name>
    <dbReference type="NCBI Taxonomy" id="1987501"/>
    <lineage>
        <taxon>Bacteria</taxon>
        <taxon>Bacillati</taxon>
        <taxon>Bacillota</taxon>
        <taxon>Clostridia</taxon>
        <taxon>Eubacteriales</taxon>
        <taxon>Oscillospiraceae</taxon>
        <taxon>Massiliimalia</taxon>
    </lineage>
</organism>